<comment type="caution">
    <text evidence="4">The sequence shown here is derived from an EMBL/GenBank/DDBJ whole genome shotgun (WGS) entry which is preliminary data.</text>
</comment>
<keyword evidence="5" id="KW-1185">Reference proteome</keyword>
<evidence type="ECO:0000313" key="4">
    <source>
        <dbReference type="EMBL" id="GAA0504063.1"/>
    </source>
</evidence>
<dbReference type="PANTHER" id="PTHR22789:SF0">
    <property type="entry name" value="3-OXO-TETRONATE 4-PHOSPHATE DECARBOXYLASE-RELATED"/>
    <property type="match status" value="1"/>
</dbReference>
<dbReference type="EMBL" id="BAAAEN010000006">
    <property type="protein sequence ID" value="GAA0504063.1"/>
    <property type="molecule type" value="Genomic_DNA"/>
</dbReference>
<sequence>MAMPQALLEELVTANHILASEGVVDAFGHISVRHPDDPDRYFLSRARPPERVELADIMEFTLQGEPVDARGRKPYLERFIHGAIYEARPDVQSVVHNHSRSVVPFAVTGAPLRPVVHSCATIGFDIPTWDAQDRFGDTTLLVSDMEMGRDLATVLARNRSALMRGHGCTVVGGSIKEAVYTAVYLEVNANLQLQASHLGPITFLTEGEVDKICARLRDGLPGEGFARAWEYWRGRVEAARA</sequence>
<dbReference type="InterPro" id="IPR001303">
    <property type="entry name" value="Aldolase_II/adducin_N"/>
</dbReference>
<dbReference type="RefSeq" id="WP_338616771.1">
    <property type="nucleotide sequence ID" value="NZ_BAAAEN010000006.1"/>
</dbReference>
<dbReference type="Pfam" id="PF00596">
    <property type="entry name" value="Aldolase_II"/>
    <property type="match status" value="1"/>
</dbReference>
<feature type="domain" description="Class II aldolase/adducin N-terminal" evidence="3">
    <location>
        <begin position="9"/>
        <end position="193"/>
    </location>
</feature>
<proteinExistence type="predicted"/>
<accession>A0ABN1BTJ6</accession>
<dbReference type="SMART" id="SM01007">
    <property type="entry name" value="Aldolase_II"/>
    <property type="match status" value="1"/>
</dbReference>
<dbReference type="InterPro" id="IPR036409">
    <property type="entry name" value="Aldolase_II/adducin_N_sf"/>
</dbReference>
<organism evidence="4 5">
    <name type="scientific">Pigmentiphaga daeguensis</name>
    <dbReference type="NCBI Taxonomy" id="414049"/>
    <lineage>
        <taxon>Bacteria</taxon>
        <taxon>Pseudomonadati</taxon>
        <taxon>Pseudomonadota</taxon>
        <taxon>Betaproteobacteria</taxon>
        <taxon>Burkholderiales</taxon>
        <taxon>Alcaligenaceae</taxon>
        <taxon>Pigmentiphaga</taxon>
    </lineage>
</organism>
<protein>
    <recommendedName>
        <fullName evidence="3">Class II aldolase/adducin N-terminal domain-containing protein</fullName>
    </recommendedName>
</protein>
<evidence type="ECO:0000313" key="5">
    <source>
        <dbReference type="Proteomes" id="UP001501706"/>
    </source>
</evidence>
<evidence type="ECO:0000259" key="3">
    <source>
        <dbReference type="SMART" id="SM01007"/>
    </source>
</evidence>
<reference evidence="4 5" key="1">
    <citation type="journal article" date="2019" name="Int. J. Syst. Evol. Microbiol.">
        <title>The Global Catalogue of Microorganisms (GCM) 10K type strain sequencing project: providing services to taxonomists for standard genome sequencing and annotation.</title>
        <authorList>
            <consortium name="The Broad Institute Genomics Platform"/>
            <consortium name="The Broad Institute Genome Sequencing Center for Infectious Disease"/>
            <person name="Wu L."/>
            <person name="Ma J."/>
        </authorList>
    </citation>
    <scope>NUCLEOTIDE SEQUENCE [LARGE SCALE GENOMIC DNA]</scope>
    <source>
        <strain evidence="4 5">JCM 14330</strain>
    </source>
</reference>
<dbReference type="InterPro" id="IPR050197">
    <property type="entry name" value="Aldolase_class_II_sugar_metab"/>
</dbReference>
<evidence type="ECO:0000256" key="1">
    <source>
        <dbReference type="ARBA" id="ARBA00022723"/>
    </source>
</evidence>
<gene>
    <name evidence="4" type="ORF">GCM10009097_21140</name>
</gene>
<name>A0ABN1BTJ6_9BURK</name>
<dbReference type="Proteomes" id="UP001501706">
    <property type="component" value="Unassembled WGS sequence"/>
</dbReference>
<dbReference type="SUPFAM" id="SSF53639">
    <property type="entry name" value="AraD/HMP-PK domain-like"/>
    <property type="match status" value="1"/>
</dbReference>
<keyword evidence="1" id="KW-0479">Metal-binding</keyword>
<dbReference type="PANTHER" id="PTHR22789">
    <property type="entry name" value="FUCULOSE PHOSPHATE ALDOLASE"/>
    <property type="match status" value="1"/>
</dbReference>
<keyword evidence="2" id="KW-0456">Lyase</keyword>
<dbReference type="Gene3D" id="3.40.225.10">
    <property type="entry name" value="Class II aldolase/adducin N-terminal domain"/>
    <property type="match status" value="1"/>
</dbReference>
<evidence type="ECO:0000256" key="2">
    <source>
        <dbReference type="ARBA" id="ARBA00023239"/>
    </source>
</evidence>